<proteinExistence type="predicted"/>
<evidence type="ECO:0000313" key="1">
    <source>
        <dbReference type="EMBL" id="MDU8885394.1"/>
    </source>
</evidence>
<accession>A0ABU3U4Q9</accession>
<gene>
    <name evidence="1" type="ORF">RXV94_04420</name>
</gene>
<dbReference type="EMBL" id="JAWHTF010000001">
    <property type="protein sequence ID" value="MDU8885394.1"/>
    <property type="molecule type" value="Genomic_DNA"/>
</dbReference>
<protein>
    <submittedName>
        <fullName evidence="1">Ribonuclease HII</fullName>
    </submittedName>
</protein>
<name>A0ABU3U4Q9_9FLAO</name>
<comment type="caution">
    <text evidence="1">The sequence shown here is derived from an EMBL/GenBank/DDBJ whole genome shotgun (WGS) entry which is preliminary data.</text>
</comment>
<dbReference type="PROSITE" id="PS51257">
    <property type="entry name" value="PROKAR_LIPOPROTEIN"/>
    <property type="match status" value="1"/>
</dbReference>
<organism evidence="1 2">
    <name type="scientific">Gilvirhabdus luticola</name>
    <dbReference type="NCBI Taxonomy" id="3079858"/>
    <lineage>
        <taxon>Bacteria</taxon>
        <taxon>Pseudomonadati</taxon>
        <taxon>Bacteroidota</taxon>
        <taxon>Flavobacteriia</taxon>
        <taxon>Flavobacteriales</taxon>
        <taxon>Flavobacteriaceae</taxon>
        <taxon>Gilvirhabdus</taxon>
    </lineage>
</organism>
<dbReference type="Proteomes" id="UP001268651">
    <property type="component" value="Unassembled WGS sequence"/>
</dbReference>
<keyword evidence="2" id="KW-1185">Reference proteome</keyword>
<sequence>MKFWSLFILIITFISCKYDNTTSTQLIDFVPEETFAIVSIDNFDDLNSGLNNNDMYGLISNSNFHHELSQKLDLFIYFKPTHKTLLCFSKDENNYTHYTLITKNEHDILQTDSLTNYIGETLTYKNKKILKHTTNNVFYSTINDSILMISTSLKLIENSNTKKGIHPELEKLYHTSDQEKPLSVLLNIKDKTSFNSFFVNDSIKTKHLSNYISVDIDISQKEILINGVTKAEDSSESLINIFKNLIPQKNQMASITPSSADGFLSFTFNDYNLFKENLNKFNRIDSLDSSTFLFDNIKEVGIIYEEGEKAVILNSIDSGLTQEALLSEQSLISNFRQTDIFSFSDKDLFLEVFYPLITFDKASHYCIIENFFVFGDTIEILQNIISSYQNKTTFDNGQYYKDIESQLSDQSSFLTAVNGIGLKQILIKNLQENLDINLNDYRASALQFVYDNNFAHVNGVIKKSSKKGLEYSVSEELNIKLDADLLIDPQLVTNHYSKEKEIVVQDINNNLYLISNKGKILWKKRINGQVLGKIEQIDIYKNGRLQLLFATPHRIYLIDRNGNDVAPFPSNFNDEITQPLSVFDYDNKKNYRLLVTQGKNVIMYNALARVVKGFTFKSAKSEIIQQPQHFRIGSKDYIVIKTDDQLYILNRTGKARINPKTSNNYSDQLVYIYKNKFTTTSKDGQLISIDEKGNVTSQNLNISELHSIDATSKTLVAQYENKLRIKDRIVELDYGTYSKPKIFYINDKIYVSVTDLQAQKIYLFDSQAKMLSNFPVYGNSQIVLDKIDTDNNLEFITKGESNGILIYKIN</sequence>
<evidence type="ECO:0000313" key="2">
    <source>
        <dbReference type="Proteomes" id="UP001268651"/>
    </source>
</evidence>
<dbReference type="RefSeq" id="WP_316661258.1">
    <property type="nucleotide sequence ID" value="NZ_JAWHTF010000001.1"/>
</dbReference>
<reference evidence="1 2" key="1">
    <citation type="submission" date="2023-10" db="EMBL/GenBank/DDBJ databases">
        <title>Marimonas sp. nov. isolated from tidal mud flat.</title>
        <authorList>
            <person name="Jaincy N.J."/>
            <person name="Srinivasan S."/>
            <person name="Lee S.-S."/>
        </authorList>
    </citation>
    <scope>NUCLEOTIDE SEQUENCE [LARGE SCALE GENOMIC DNA]</scope>
    <source>
        <strain evidence="1 2">MJ-SS3</strain>
    </source>
</reference>